<dbReference type="AlphaFoldDB" id="A0AAX6GDC0"/>
<dbReference type="EMBL" id="JANAVB010027682">
    <property type="protein sequence ID" value="KAJ6817679.1"/>
    <property type="molecule type" value="Genomic_DNA"/>
</dbReference>
<organism evidence="3 4">
    <name type="scientific">Iris pallida</name>
    <name type="common">Sweet iris</name>
    <dbReference type="NCBI Taxonomy" id="29817"/>
    <lineage>
        <taxon>Eukaryota</taxon>
        <taxon>Viridiplantae</taxon>
        <taxon>Streptophyta</taxon>
        <taxon>Embryophyta</taxon>
        <taxon>Tracheophyta</taxon>
        <taxon>Spermatophyta</taxon>
        <taxon>Magnoliopsida</taxon>
        <taxon>Liliopsida</taxon>
        <taxon>Asparagales</taxon>
        <taxon>Iridaceae</taxon>
        <taxon>Iridoideae</taxon>
        <taxon>Irideae</taxon>
        <taxon>Iris</taxon>
    </lineage>
</organism>
<evidence type="ECO:0000313" key="3">
    <source>
        <dbReference type="EMBL" id="KAJ6826228.1"/>
    </source>
</evidence>
<evidence type="ECO:0000256" key="1">
    <source>
        <dbReference type="SAM" id="MobiDB-lite"/>
    </source>
</evidence>
<proteinExistence type="predicted"/>
<sequence>MREAPACDLHRIWTPGALRVTLPCAAPGLAKTAPPRRGHHPRSDLPAEPLGLAEHGNPVLCPPRRCRLRVPRASRPSASSAGRASSSVTVLSRRVRPPQICVALSSLRDSASRHRRTRRESPTIPGLHVVKTSSTTSWTSEGGSRGLAAITLSTGKTWVC</sequence>
<reference evidence="3" key="2">
    <citation type="submission" date="2023-04" db="EMBL/GenBank/DDBJ databases">
        <authorList>
            <person name="Bruccoleri R.E."/>
            <person name="Oakeley E.J."/>
            <person name="Faust A.-M."/>
            <person name="Dessus-Babus S."/>
            <person name="Altorfer M."/>
            <person name="Burckhardt D."/>
            <person name="Oertli M."/>
            <person name="Naumann U."/>
            <person name="Petersen F."/>
            <person name="Wong J."/>
        </authorList>
    </citation>
    <scope>NUCLEOTIDE SEQUENCE</scope>
    <source>
        <strain evidence="3">GSM-AAB239-AS_SAM_17_03QT</strain>
        <tissue evidence="3">Leaf</tissue>
    </source>
</reference>
<name>A0AAX6GDC0_IRIPA</name>
<feature type="region of interest" description="Disordered" evidence="1">
    <location>
        <begin position="29"/>
        <end position="50"/>
    </location>
</feature>
<comment type="caution">
    <text evidence="3">The sequence shown here is derived from an EMBL/GenBank/DDBJ whole genome shotgun (WGS) entry which is preliminary data.</text>
</comment>
<protein>
    <submittedName>
        <fullName evidence="3">Pollen-specific leucine-rich repeat extensin-like protein 4</fullName>
    </submittedName>
</protein>
<evidence type="ECO:0000313" key="2">
    <source>
        <dbReference type="EMBL" id="KAJ6817679.1"/>
    </source>
</evidence>
<evidence type="ECO:0000313" key="4">
    <source>
        <dbReference type="Proteomes" id="UP001140949"/>
    </source>
</evidence>
<dbReference type="EMBL" id="JANAVB010021000">
    <property type="protein sequence ID" value="KAJ6826228.1"/>
    <property type="molecule type" value="Genomic_DNA"/>
</dbReference>
<gene>
    <name evidence="3" type="ORF">M6B38_372435</name>
    <name evidence="2" type="ORF">M6B38_410440</name>
</gene>
<accession>A0AAX6GDC0</accession>
<reference evidence="3" key="1">
    <citation type="journal article" date="2023" name="GigaByte">
        <title>Genome assembly of the bearded iris, Iris pallida Lam.</title>
        <authorList>
            <person name="Bruccoleri R.E."/>
            <person name="Oakeley E.J."/>
            <person name="Faust A.M.E."/>
            <person name="Altorfer M."/>
            <person name="Dessus-Babus S."/>
            <person name="Burckhardt D."/>
            <person name="Oertli M."/>
            <person name="Naumann U."/>
            <person name="Petersen F."/>
            <person name="Wong J."/>
        </authorList>
    </citation>
    <scope>NUCLEOTIDE SEQUENCE</scope>
    <source>
        <strain evidence="3">GSM-AAB239-AS_SAM_17_03QT</strain>
    </source>
</reference>
<keyword evidence="4" id="KW-1185">Reference proteome</keyword>
<dbReference type="Proteomes" id="UP001140949">
    <property type="component" value="Unassembled WGS sequence"/>
</dbReference>